<dbReference type="CDD" id="cd06173">
    <property type="entry name" value="MFS_MefA_like"/>
    <property type="match status" value="1"/>
</dbReference>
<evidence type="ECO:0000259" key="7">
    <source>
        <dbReference type="PROSITE" id="PS50850"/>
    </source>
</evidence>
<feature type="domain" description="Major facilitator superfamily (MFS) profile" evidence="7">
    <location>
        <begin position="179"/>
        <end position="426"/>
    </location>
</feature>
<keyword evidence="3 6" id="KW-0812">Transmembrane</keyword>
<dbReference type="PROSITE" id="PS50850">
    <property type="entry name" value="MFS"/>
    <property type="match status" value="1"/>
</dbReference>
<evidence type="ECO:0000313" key="8">
    <source>
        <dbReference type="EMBL" id="MFD0883137.1"/>
    </source>
</evidence>
<dbReference type="InterPro" id="IPR020846">
    <property type="entry name" value="MFS_dom"/>
</dbReference>
<proteinExistence type="predicted"/>
<evidence type="ECO:0000256" key="3">
    <source>
        <dbReference type="ARBA" id="ARBA00022692"/>
    </source>
</evidence>
<name>A0ABW3DJP3_9ACTN</name>
<evidence type="ECO:0000256" key="5">
    <source>
        <dbReference type="ARBA" id="ARBA00023136"/>
    </source>
</evidence>
<comment type="subcellular location">
    <subcellularLocation>
        <location evidence="1">Cell membrane</location>
        <topology evidence="1">Multi-pass membrane protein</topology>
    </subcellularLocation>
</comment>
<feature type="transmembrane region" description="Helical" evidence="6">
    <location>
        <begin position="54"/>
        <end position="77"/>
    </location>
</feature>
<feature type="transmembrane region" description="Helical" evidence="6">
    <location>
        <begin position="180"/>
        <end position="199"/>
    </location>
</feature>
<feature type="transmembrane region" description="Helical" evidence="6">
    <location>
        <begin position="22"/>
        <end position="48"/>
    </location>
</feature>
<comment type="caution">
    <text evidence="8">The sequence shown here is derived from an EMBL/GenBank/DDBJ whole genome shotgun (WGS) entry which is preliminary data.</text>
</comment>
<feature type="transmembrane region" description="Helical" evidence="6">
    <location>
        <begin position="298"/>
        <end position="316"/>
    </location>
</feature>
<evidence type="ECO:0000256" key="2">
    <source>
        <dbReference type="ARBA" id="ARBA00022475"/>
    </source>
</evidence>
<feature type="transmembrane region" description="Helical" evidence="6">
    <location>
        <begin position="367"/>
        <end position="387"/>
    </location>
</feature>
<accession>A0ABW3DJP3</accession>
<reference evidence="9" key="1">
    <citation type="journal article" date="2019" name="Int. J. Syst. Evol. Microbiol.">
        <title>The Global Catalogue of Microorganisms (GCM) 10K type strain sequencing project: providing services to taxonomists for standard genome sequencing and annotation.</title>
        <authorList>
            <consortium name="The Broad Institute Genomics Platform"/>
            <consortium name="The Broad Institute Genome Sequencing Center for Infectious Disease"/>
            <person name="Wu L."/>
            <person name="Ma J."/>
        </authorList>
    </citation>
    <scope>NUCLEOTIDE SEQUENCE [LARGE SCALE GENOMIC DNA]</scope>
    <source>
        <strain evidence="9">CCUG 62974</strain>
    </source>
</reference>
<dbReference type="Proteomes" id="UP001597024">
    <property type="component" value="Unassembled WGS sequence"/>
</dbReference>
<dbReference type="InterPro" id="IPR011701">
    <property type="entry name" value="MFS"/>
</dbReference>
<feature type="transmembrane region" description="Helical" evidence="6">
    <location>
        <begin position="322"/>
        <end position="346"/>
    </location>
</feature>
<dbReference type="Pfam" id="PF07690">
    <property type="entry name" value="MFS_1"/>
    <property type="match status" value="1"/>
</dbReference>
<dbReference type="PANTHER" id="PTHR23513:SF6">
    <property type="entry name" value="MAJOR FACILITATOR SUPERFAMILY ASSOCIATED DOMAIN-CONTAINING PROTEIN"/>
    <property type="match status" value="1"/>
</dbReference>
<feature type="transmembrane region" description="Helical" evidence="6">
    <location>
        <begin position="235"/>
        <end position="258"/>
    </location>
</feature>
<organism evidence="8 9">
    <name type="scientific">Streptosporangium algeriense</name>
    <dbReference type="NCBI Taxonomy" id="1682748"/>
    <lineage>
        <taxon>Bacteria</taxon>
        <taxon>Bacillati</taxon>
        <taxon>Actinomycetota</taxon>
        <taxon>Actinomycetes</taxon>
        <taxon>Streptosporangiales</taxon>
        <taxon>Streptosporangiaceae</taxon>
        <taxon>Streptosporangium</taxon>
    </lineage>
</organism>
<dbReference type="SUPFAM" id="SSF103473">
    <property type="entry name" value="MFS general substrate transporter"/>
    <property type="match status" value="1"/>
</dbReference>
<keyword evidence="9" id="KW-1185">Reference proteome</keyword>
<dbReference type="EMBL" id="JBHTHX010000009">
    <property type="protein sequence ID" value="MFD0883137.1"/>
    <property type="molecule type" value="Genomic_DNA"/>
</dbReference>
<dbReference type="PANTHER" id="PTHR23513">
    <property type="entry name" value="INTEGRAL MEMBRANE EFFLUX PROTEIN-RELATED"/>
    <property type="match status" value="1"/>
</dbReference>
<keyword evidence="5 6" id="KW-0472">Membrane</keyword>
<feature type="transmembrane region" description="Helical" evidence="6">
    <location>
        <begin position="264"/>
        <end position="286"/>
    </location>
</feature>
<dbReference type="InterPro" id="IPR036259">
    <property type="entry name" value="MFS_trans_sf"/>
</dbReference>
<feature type="transmembrane region" description="Helical" evidence="6">
    <location>
        <begin position="84"/>
        <end position="105"/>
    </location>
</feature>
<dbReference type="Gene3D" id="1.20.1250.20">
    <property type="entry name" value="MFS general substrate transporter like domains"/>
    <property type="match status" value="1"/>
</dbReference>
<sequence length="426" mass="45503">MTQEETQSTSSLLRGNRRFQQFWIAETLVAYGSQITFVVLPLVAVLILNATPMQLGLLTALERASFPILGLLAGAWLDRMNLRATLALTDLARAVLVLIVPVAYWTGWLSFPLLLVISLLLGLMYVLFEIAYISVIPHLVDSIDDLPKANASLQASSATAGILGPGAAGMLLAVLSAPVVLLFTTASFLVSTFLLLVGVQRDAEAEDRKRSRDPILASIRIGWHRVWRNRTLRGIAQMAGIHLFCYAAFQTLIILYLVNVLDLGGFYAALFFGAMGAGFLLGSIICGRLNRALGIGRAMLLGTIGADLAAIAITVVPQPTVFRGPLVVALAVLMGIGWQVCTLNSVSLRQALTPLSLQARVNSVIRVISWSAAPLGGLVGGFAAGQWGVRTTLMLTAIAMLGAVIPILMSPLVSISVLPRQPELAE</sequence>
<feature type="transmembrane region" description="Helical" evidence="6">
    <location>
        <begin position="393"/>
        <end position="418"/>
    </location>
</feature>
<gene>
    <name evidence="8" type="ORF">ACFQ08_00960</name>
</gene>
<feature type="transmembrane region" description="Helical" evidence="6">
    <location>
        <begin position="111"/>
        <end position="135"/>
    </location>
</feature>
<protein>
    <submittedName>
        <fullName evidence="8">MFS transporter</fullName>
    </submittedName>
</protein>
<evidence type="ECO:0000256" key="4">
    <source>
        <dbReference type="ARBA" id="ARBA00022989"/>
    </source>
</evidence>
<keyword evidence="2" id="KW-1003">Cell membrane</keyword>
<evidence type="ECO:0000313" key="9">
    <source>
        <dbReference type="Proteomes" id="UP001597024"/>
    </source>
</evidence>
<evidence type="ECO:0000256" key="6">
    <source>
        <dbReference type="SAM" id="Phobius"/>
    </source>
</evidence>
<evidence type="ECO:0000256" key="1">
    <source>
        <dbReference type="ARBA" id="ARBA00004651"/>
    </source>
</evidence>
<keyword evidence="4 6" id="KW-1133">Transmembrane helix</keyword>